<dbReference type="Proteomes" id="UP000243502">
    <property type="component" value="Chromosome 4"/>
</dbReference>
<dbReference type="InterPro" id="IPR000086">
    <property type="entry name" value="NUDIX_hydrolase_dom"/>
</dbReference>
<dbReference type="InterPro" id="IPR015797">
    <property type="entry name" value="NUDIX_hydrolase-like_dom_sf"/>
</dbReference>
<dbReference type="PROSITE" id="PS00893">
    <property type="entry name" value="NUDIX_BOX"/>
    <property type="match status" value="1"/>
</dbReference>
<evidence type="ECO:0000256" key="3">
    <source>
        <dbReference type="RuleBase" id="RU003476"/>
    </source>
</evidence>
<evidence type="ECO:0000256" key="1">
    <source>
        <dbReference type="ARBA" id="ARBA00001946"/>
    </source>
</evidence>
<gene>
    <name evidence="5" type="ORF">C2L65_43405</name>
</gene>
<dbReference type="Gene3D" id="3.90.79.10">
    <property type="entry name" value="Nucleoside Triphosphate Pyrophosphohydrolase"/>
    <property type="match status" value="1"/>
</dbReference>
<dbReference type="PRINTS" id="PR00502">
    <property type="entry name" value="NUDIXFAMILY"/>
</dbReference>
<organism evidence="5 6">
    <name type="scientific">Paraburkholderia terrae</name>
    <dbReference type="NCBI Taxonomy" id="311230"/>
    <lineage>
        <taxon>Bacteria</taxon>
        <taxon>Pseudomonadati</taxon>
        <taxon>Pseudomonadota</taxon>
        <taxon>Betaproteobacteria</taxon>
        <taxon>Burkholderiales</taxon>
        <taxon>Burkholderiaceae</taxon>
        <taxon>Paraburkholderia</taxon>
    </lineage>
</organism>
<dbReference type="PANTHER" id="PTHR43046:SF14">
    <property type="entry name" value="MUTT_NUDIX FAMILY PROTEIN"/>
    <property type="match status" value="1"/>
</dbReference>
<dbReference type="AlphaFoldDB" id="A0A2I8F3Q5"/>
<dbReference type="GO" id="GO:0016787">
    <property type="term" value="F:hydrolase activity"/>
    <property type="evidence" value="ECO:0007669"/>
    <property type="project" value="UniProtKB-KW"/>
</dbReference>
<reference evidence="5 6" key="1">
    <citation type="submission" date="2018-01" db="EMBL/GenBank/DDBJ databases">
        <title>Species boundaries and ecological features among Paraburkholderia terrae DSMZ17804T, P. hospita DSMZ17164T and P. caribensis DSMZ13236T.</title>
        <authorList>
            <person name="Pratama A.A."/>
        </authorList>
    </citation>
    <scope>NUCLEOTIDE SEQUENCE [LARGE SCALE GENOMIC DNA]</scope>
    <source>
        <strain evidence="5 6">DSM 17804</strain>
    </source>
</reference>
<dbReference type="SUPFAM" id="SSF55811">
    <property type="entry name" value="Nudix"/>
    <property type="match status" value="1"/>
</dbReference>
<protein>
    <submittedName>
        <fullName evidence="5">NUDIX domain-containing protein</fullName>
    </submittedName>
</protein>
<dbReference type="PROSITE" id="PS51462">
    <property type="entry name" value="NUDIX"/>
    <property type="match status" value="1"/>
</dbReference>
<evidence type="ECO:0000259" key="4">
    <source>
        <dbReference type="PROSITE" id="PS51462"/>
    </source>
</evidence>
<evidence type="ECO:0000313" key="6">
    <source>
        <dbReference type="Proteomes" id="UP000243502"/>
    </source>
</evidence>
<comment type="similarity">
    <text evidence="3">Belongs to the Nudix hydrolase family.</text>
</comment>
<dbReference type="InterPro" id="IPR020084">
    <property type="entry name" value="NUDIX_hydrolase_CS"/>
</dbReference>
<accession>A0A2I8F3Q5</accession>
<feature type="domain" description="Nudix hydrolase" evidence="4">
    <location>
        <begin position="1"/>
        <end position="108"/>
    </location>
</feature>
<dbReference type="RefSeq" id="WP_042305836.1">
    <property type="nucleotide sequence ID" value="NZ_CP026114.1"/>
</dbReference>
<evidence type="ECO:0000256" key="2">
    <source>
        <dbReference type="ARBA" id="ARBA00022801"/>
    </source>
</evidence>
<proteinExistence type="inferred from homology"/>
<evidence type="ECO:0000313" key="5">
    <source>
        <dbReference type="EMBL" id="AUT66507.1"/>
    </source>
</evidence>
<comment type="cofactor">
    <cofactor evidence="1">
        <name>Mg(2+)</name>
        <dbReference type="ChEBI" id="CHEBI:18420"/>
    </cofactor>
</comment>
<dbReference type="OrthoDB" id="9791228at2"/>
<dbReference type="Pfam" id="PF00293">
    <property type="entry name" value="NUDIX"/>
    <property type="match status" value="1"/>
</dbReference>
<name>A0A2I8F3Q5_9BURK</name>
<dbReference type="EMBL" id="CP026114">
    <property type="protein sequence ID" value="AUT66507.1"/>
    <property type="molecule type" value="Genomic_DNA"/>
</dbReference>
<sequence>MPEGRTFLLVRQRIRWSLPGGTVRTCETPQECAQRELGEETGLAARSLVYLWQFTGFNKTHYVFLAELEEDVQAQPRNEIRSCRWFAPRDITTLLLSVPTRSILRLVPDDSDSVSAE</sequence>
<dbReference type="PANTHER" id="PTHR43046">
    <property type="entry name" value="GDP-MANNOSE MANNOSYL HYDROLASE"/>
    <property type="match status" value="1"/>
</dbReference>
<dbReference type="KEGG" id="pter:C2L65_43405"/>
<dbReference type="InterPro" id="IPR020476">
    <property type="entry name" value="Nudix_hydrolase"/>
</dbReference>
<keyword evidence="2 3" id="KW-0378">Hydrolase</keyword>